<gene>
    <name evidence="3" type="ordered locus">AciPR4_0163</name>
</gene>
<evidence type="ECO:0000256" key="2">
    <source>
        <dbReference type="SAM" id="SignalP"/>
    </source>
</evidence>
<dbReference type="HOGENOM" id="CLU_1524406_0_0_0"/>
<feature type="chain" id="PRO_5003232880" evidence="2">
    <location>
        <begin position="21"/>
        <end position="176"/>
    </location>
</feature>
<organism evidence="3 4">
    <name type="scientific">Terriglobus saanensis (strain ATCC BAA-1853 / DSM 23119 / SP1PR4)</name>
    <dbReference type="NCBI Taxonomy" id="401053"/>
    <lineage>
        <taxon>Bacteria</taxon>
        <taxon>Pseudomonadati</taxon>
        <taxon>Acidobacteriota</taxon>
        <taxon>Terriglobia</taxon>
        <taxon>Terriglobales</taxon>
        <taxon>Acidobacteriaceae</taxon>
        <taxon>Terriglobus</taxon>
    </lineage>
</organism>
<protein>
    <submittedName>
        <fullName evidence="3">Uncharacterized protein</fullName>
    </submittedName>
</protein>
<dbReference type="AlphaFoldDB" id="E8UZS5"/>
<dbReference type="Proteomes" id="UP000006844">
    <property type="component" value="Chromosome"/>
</dbReference>
<keyword evidence="2" id="KW-0732">Signal</keyword>
<accession>E8UZS5</accession>
<evidence type="ECO:0000313" key="3">
    <source>
        <dbReference type="EMBL" id="ADV81002.1"/>
    </source>
</evidence>
<feature type="region of interest" description="Disordered" evidence="1">
    <location>
        <begin position="147"/>
        <end position="176"/>
    </location>
</feature>
<evidence type="ECO:0000256" key="1">
    <source>
        <dbReference type="SAM" id="MobiDB-lite"/>
    </source>
</evidence>
<evidence type="ECO:0000313" key="4">
    <source>
        <dbReference type="Proteomes" id="UP000006844"/>
    </source>
</evidence>
<dbReference type="OrthoDB" id="119986at2"/>
<keyword evidence="4" id="KW-1185">Reference proteome</keyword>
<sequence>MVRFASVCAVLLLSVSSLLAESKNPADYPLRFHIFSRNETTFYHNRSAEEAKGEGRGDLYEGGEAKGVDFSFECSEKLKPSFGYETYPAKWHKPGKEITVLLPVFGKTGSFFTCNLKTDVKDFAYAMRSGGRLVSMPVGNFKEWMTKHDYDPEHGKNTPTQPEAGPSEAGTPAPPK</sequence>
<dbReference type="KEGG" id="tsa:AciPR4_0163"/>
<dbReference type="EMBL" id="CP002467">
    <property type="protein sequence ID" value="ADV81002.1"/>
    <property type="molecule type" value="Genomic_DNA"/>
</dbReference>
<feature type="compositionally biased region" description="Basic and acidic residues" evidence="1">
    <location>
        <begin position="147"/>
        <end position="156"/>
    </location>
</feature>
<feature type="signal peptide" evidence="2">
    <location>
        <begin position="1"/>
        <end position="20"/>
    </location>
</feature>
<reference evidence="3 4" key="1">
    <citation type="journal article" date="2012" name="Stand. Genomic Sci.">
        <title>Complete genome sequence of Terriglobus saanensis type strain SP1PR4(T), an Acidobacteria from tundra soil.</title>
        <authorList>
            <person name="Rawat S.R."/>
            <person name="Mannisto M.K."/>
            <person name="Starovoytov V."/>
            <person name="Goodwin L."/>
            <person name="Nolan M."/>
            <person name="Hauser L."/>
            <person name="Land M."/>
            <person name="Davenport K.W."/>
            <person name="Woyke T."/>
            <person name="Haggblom M.M."/>
        </authorList>
    </citation>
    <scope>NUCLEOTIDE SEQUENCE</scope>
    <source>
        <strain evidence="4">ATCC BAA-1853 / DSM 23119 / SP1PR4</strain>
    </source>
</reference>
<proteinExistence type="predicted"/>
<name>E8UZS5_TERSS</name>